<name>W7YGP2_9BACL</name>
<dbReference type="Proteomes" id="UP000019364">
    <property type="component" value="Unassembled WGS sequence"/>
</dbReference>
<dbReference type="EMBL" id="BAVZ01000004">
    <property type="protein sequence ID" value="GAF07632.1"/>
    <property type="molecule type" value="Genomic_DNA"/>
</dbReference>
<keyword evidence="4" id="KW-1185">Reference proteome</keyword>
<dbReference type="OrthoDB" id="2357153at2"/>
<feature type="transmembrane region" description="Helical" evidence="2">
    <location>
        <begin position="63"/>
        <end position="83"/>
    </location>
</feature>
<dbReference type="RefSeq" id="WP_036647290.1">
    <property type="nucleotide sequence ID" value="NZ_BAVZ01000004.1"/>
</dbReference>
<dbReference type="AlphaFoldDB" id="W7YGP2"/>
<feature type="compositionally biased region" description="Polar residues" evidence="1">
    <location>
        <begin position="37"/>
        <end position="57"/>
    </location>
</feature>
<keyword evidence="2" id="KW-0472">Membrane</keyword>
<accession>W7YGP2</accession>
<sequence>MFPKGTELYEIPNVHIADAIAIKSPDGHFVRANFSSKYSGANNRSPAEEPTSNLSESANDERLPWLLISITATFILIVGRYLLLRIKHK</sequence>
<gene>
    <name evidence="3" type="ORF">JCM16418_1660</name>
</gene>
<evidence type="ECO:0000313" key="3">
    <source>
        <dbReference type="EMBL" id="GAF07632.1"/>
    </source>
</evidence>
<reference evidence="3 4" key="1">
    <citation type="journal article" date="2014" name="Genome Announc.">
        <title>Draft Genome Sequence of Paenibacillus pini JCM 16418T, Isolated from the Rhizosphere of Pine Tree.</title>
        <authorList>
            <person name="Yuki M."/>
            <person name="Oshima K."/>
            <person name="Suda W."/>
            <person name="Oshida Y."/>
            <person name="Kitamura K."/>
            <person name="Iida Y."/>
            <person name="Hattori M."/>
            <person name="Ohkuma M."/>
        </authorList>
    </citation>
    <scope>NUCLEOTIDE SEQUENCE [LARGE SCALE GENOMIC DNA]</scope>
    <source>
        <strain evidence="3 4">JCM 16418</strain>
    </source>
</reference>
<proteinExistence type="predicted"/>
<comment type="caution">
    <text evidence="3">The sequence shown here is derived from an EMBL/GenBank/DDBJ whole genome shotgun (WGS) entry which is preliminary data.</text>
</comment>
<keyword evidence="2" id="KW-0812">Transmembrane</keyword>
<keyword evidence="2" id="KW-1133">Transmembrane helix</keyword>
<feature type="region of interest" description="Disordered" evidence="1">
    <location>
        <begin position="37"/>
        <end position="58"/>
    </location>
</feature>
<evidence type="ECO:0000256" key="1">
    <source>
        <dbReference type="SAM" id="MobiDB-lite"/>
    </source>
</evidence>
<dbReference type="STRING" id="1236976.JCM16418_1660"/>
<organism evidence="3 4">
    <name type="scientific">Paenibacillus pini JCM 16418</name>
    <dbReference type="NCBI Taxonomy" id="1236976"/>
    <lineage>
        <taxon>Bacteria</taxon>
        <taxon>Bacillati</taxon>
        <taxon>Bacillota</taxon>
        <taxon>Bacilli</taxon>
        <taxon>Bacillales</taxon>
        <taxon>Paenibacillaceae</taxon>
        <taxon>Paenibacillus</taxon>
    </lineage>
</organism>
<evidence type="ECO:0000256" key="2">
    <source>
        <dbReference type="SAM" id="Phobius"/>
    </source>
</evidence>
<evidence type="ECO:0000313" key="4">
    <source>
        <dbReference type="Proteomes" id="UP000019364"/>
    </source>
</evidence>
<protein>
    <submittedName>
        <fullName evidence="3">Uncharacterized protein</fullName>
    </submittedName>
</protein>